<dbReference type="GeneID" id="5797865"/>
<dbReference type="OrthoDB" id="25130at10239"/>
<dbReference type="EMBL" id="AM087121">
    <property type="protein sequence ID" value="CAL69529.1"/>
    <property type="molecule type" value="Genomic_DNA"/>
</dbReference>
<organism evidence="1 2">
    <name type="scientific">Betalipothrixvirus pozzuoliense</name>
    <dbReference type="NCBI Taxonomy" id="346882"/>
    <lineage>
        <taxon>Viruses</taxon>
        <taxon>Adnaviria</taxon>
        <taxon>Zilligvirae</taxon>
        <taxon>Taleaviricota</taxon>
        <taxon>Tokiviricetes</taxon>
        <taxon>Ligamenvirales</taxon>
        <taxon>Lipothrixviridae</taxon>
        <taxon>Betalipothrixvirus</taxon>
    </lineage>
</organism>
<protein>
    <submittedName>
        <fullName evidence="1">Uncharacterized protein</fullName>
    </submittedName>
</protein>
<dbReference type="RefSeq" id="YP_001604224.1">
    <property type="nucleotide sequence ID" value="NC_010152.1"/>
</dbReference>
<dbReference type="KEGG" id="vg:5797865"/>
<keyword evidence="2" id="KW-1185">Reference proteome</keyword>
<sequence length="66" mass="8045">MVDEFELVEKMIETLKLSRYINGYTIDHHVLNLMIEMFYEYTGHDYEYAFKKITEVLHELGYNVTY</sequence>
<proteinExistence type="predicted"/>
<dbReference type="Proteomes" id="UP000001308">
    <property type="component" value="Segment"/>
</dbReference>
<accession>A7WKF5</accession>
<name>A7WKF5_9VIRU</name>
<evidence type="ECO:0000313" key="2">
    <source>
        <dbReference type="Proteomes" id="UP000001308"/>
    </source>
</evidence>
<reference evidence="2" key="1">
    <citation type="journal article" date="2008" name="J. Virol.">
        <title>Structure of the acidianus filamentous virus 3 and comparative genomics of related archaeal lipothrixviruses.</title>
        <authorList>
            <person name="Vestergaard G."/>
            <person name="Aramayo R."/>
            <person name="Basta T."/>
            <person name="Haring M."/>
            <person name="Peng X."/>
            <person name="Brugger K."/>
            <person name="Chen L."/>
            <person name="Rachel R."/>
            <person name="Boisset N."/>
            <person name="Garrett R.A."/>
            <person name="Prangishvili D."/>
        </authorList>
    </citation>
    <scope>NUCLEOTIDE SEQUENCE [LARGE SCALE GENOMIC DNA]</scope>
</reference>
<evidence type="ECO:0000313" key="1">
    <source>
        <dbReference type="EMBL" id="CAL69529.1"/>
    </source>
</evidence>